<evidence type="ECO:0000259" key="2">
    <source>
        <dbReference type="Pfam" id="PF00561"/>
    </source>
</evidence>
<evidence type="ECO:0000313" key="4">
    <source>
        <dbReference type="Proteomes" id="UP000774570"/>
    </source>
</evidence>
<feature type="domain" description="AB hydrolase-1" evidence="2">
    <location>
        <begin position="31"/>
        <end position="256"/>
    </location>
</feature>
<dbReference type="SUPFAM" id="SSF53474">
    <property type="entry name" value="alpha/beta-Hydrolases"/>
    <property type="match status" value="1"/>
</dbReference>
<proteinExistence type="predicted"/>
<evidence type="ECO:0000256" key="1">
    <source>
        <dbReference type="ARBA" id="ARBA00022801"/>
    </source>
</evidence>
<sequence length="271" mass="29583">MFFQTHDGTRLAYEDHGQGEVVVLAASAMLSADMWEYQIPFLVRNGYRCVALDRRGHGRSDRPSGGYDLDTCADDLAALIEHLDLRDVTLAGHSMGGAETVRYLARHGADRVRRAALISATVPCLLRRDDNPQGLPPEAAEASLAALDDDRPGWLARQAQAFFATHLGNAVSPAMIEHTVRMCLATSPWAVRECQRSVLAADLRPDLATLALPLLVVHGAADMSAPVHLTGRRIAELVPHADYREYPTAGHGLYYSHRAELNAELLAFLKG</sequence>
<organism evidence="3 4">
    <name type="scientific">Actinomadura parmotrematis</name>
    <dbReference type="NCBI Taxonomy" id="2864039"/>
    <lineage>
        <taxon>Bacteria</taxon>
        <taxon>Bacillati</taxon>
        <taxon>Actinomycetota</taxon>
        <taxon>Actinomycetes</taxon>
        <taxon>Streptosporangiales</taxon>
        <taxon>Thermomonosporaceae</taxon>
        <taxon>Actinomadura</taxon>
    </lineage>
</organism>
<dbReference type="InterPro" id="IPR050266">
    <property type="entry name" value="AB_hydrolase_sf"/>
</dbReference>
<name>A0ABS7FZ89_9ACTN</name>
<dbReference type="GO" id="GO:0016787">
    <property type="term" value="F:hydrolase activity"/>
    <property type="evidence" value="ECO:0007669"/>
    <property type="project" value="UniProtKB-KW"/>
</dbReference>
<keyword evidence="4" id="KW-1185">Reference proteome</keyword>
<dbReference type="PRINTS" id="PR00111">
    <property type="entry name" value="ABHYDROLASE"/>
</dbReference>
<evidence type="ECO:0000313" key="3">
    <source>
        <dbReference type="EMBL" id="MBW8485762.1"/>
    </source>
</evidence>
<dbReference type="InterPro" id="IPR029058">
    <property type="entry name" value="AB_hydrolase_fold"/>
</dbReference>
<dbReference type="EMBL" id="JAIBOA010000018">
    <property type="protein sequence ID" value="MBW8485762.1"/>
    <property type="molecule type" value="Genomic_DNA"/>
</dbReference>
<dbReference type="InterPro" id="IPR000073">
    <property type="entry name" value="AB_hydrolase_1"/>
</dbReference>
<dbReference type="PANTHER" id="PTHR43798:SF31">
    <property type="entry name" value="AB HYDROLASE SUPERFAMILY PROTEIN YCLE"/>
    <property type="match status" value="1"/>
</dbReference>
<reference evidence="3 4" key="1">
    <citation type="submission" date="2021-07" db="EMBL/GenBank/DDBJ databases">
        <title>Actinomadura sp. PM05-2 isolated from lichen.</title>
        <authorList>
            <person name="Somphong A."/>
            <person name="Phongsopitanun W."/>
            <person name="Tanasupawat S."/>
            <person name="Peongsungnone V."/>
        </authorList>
    </citation>
    <scope>NUCLEOTIDE SEQUENCE [LARGE SCALE GENOMIC DNA]</scope>
    <source>
        <strain evidence="3 4">PM05-2</strain>
    </source>
</reference>
<dbReference type="Pfam" id="PF00561">
    <property type="entry name" value="Abhydrolase_1"/>
    <property type="match status" value="1"/>
</dbReference>
<protein>
    <submittedName>
        <fullName evidence="3">Alpha/beta hydrolase</fullName>
    </submittedName>
</protein>
<keyword evidence="1 3" id="KW-0378">Hydrolase</keyword>
<accession>A0ABS7FZ89</accession>
<dbReference type="RefSeq" id="WP_220168999.1">
    <property type="nucleotide sequence ID" value="NZ_JAIBOA010000018.1"/>
</dbReference>
<dbReference type="PANTHER" id="PTHR43798">
    <property type="entry name" value="MONOACYLGLYCEROL LIPASE"/>
    <property type="match status" value="1"/>
</dbReference>
<dbReference type="Gene3D" id="3.40.50.1820">
    <property type="entry name" value="alpha/beta hydrolase"/>
    <property type="match status" value="1"/>
</dbReference>
<dbReference type="Proteomes" id="UP000774570">
    <property type="component" value="Unassembled WGS sequence"/>
</dbReference>
<gene>
    <name evidence="3" type="ORF">K1Y72_25505</name>
</gene>
<comment type="caution">
    <text evidence="3">The sequence shown here is derived from an EMBL/GenBank/DDBJ whole genome shotgun (WGS) entry which is preliminary data.</text>
</comment>